<keyword evidence="2" id="KW-0808">Transferase</keyword>
<dbReference type="Gene3D" id="1.10.10.10">
    <property type="entry name" value="Winged helix-like DNA-binding domain superfamily/Winged helix DNA-binding domain"/>
    <property type="match status" value="1"/>
</dbReference>
<dbReference type="InterPro" id="IPR016461">
    <property type="entry name" value="COMT-like"/>
</dbReference>
<accession>A0AAP0HWC6</accession>
<feature type="domain" description="O-methyltransferase C-terminal" evidence="5">
    <location>
        <begin position="147"/>
        <end position="337"/>
    </location>
</feature>
<sequence length="355" mass="39264">MMILEESNTKEFIGGQAQLWKHMHGHLETHLLRLAVELGIPDLIHDHGNPITLTELATKLPIQTLNLDKFKQTLKFMVHMNLFAADETDGETKYSLTAASNLLLLKPNNNNKSLAKFVLMNTDPMELSWVGHLRESLGGTKSCIELFFGAKFEAQLEDAEWNAMLIEGLDCGTSIMVDALVEGLRREKVIDEGVATTMVDVGGNSGTVAKGIANAFPLLKCYVLDIAPVVERVAENHPQLEFVVGDMFVLVPNADLVLLKSVLHDFQDDECIKILKNCKEAINPKNGKLILVDIVIDDQMPEFGDARLGMAMAMTIAGGKERTKKEFESLIYEAGFSHYKIISIAALESIIVVYP</sequence>
<keyword evidence="1" id="KW-0489">Methyltransferase</keyword>
<organism evidence="7 8">
    <name type="scientific">Stephania cephalantha</name>
    <dbReference type="NCBI Taxonomy" id="152367"/>
    <lineage>
        <taxon>Eukaryota</taxon>
        <taxon>Viridiplantae</taxon>
        <taxon>Streptophyta</taxon>
        <taxon>Embryophyta</taxon>
        <taxon>Tracheophyta</taxon>
        <taxon>Spermatophyta</taxon>
        <taxon>Magnoliopsida</taxon>
        <taxon>Ranunculales</taxon>
        <taxon>Menispermaceae</taxon>
        <taxon>Menispermoideae</taxon>
        <taxon>Cissampelideae</taxon>
        <taxon>Stephania</taxon>
    </lineage>
</organism>
<dbReference type="GO" id="GO:0046983">
    <property type="term" value="F:protein dimerization activity"/>
    <property type="evidence" value="ECO:0007669"/>
    <property type="project" value="InterPro"/>
</dbReference>
<dbReference type="InterPro" id="IPR036388">
    <property type="entry name" value="WH-like_DNA-bd_sf"/>
</dbReference>
<comment type="caution">
    <text evidence="7">The sequence shown here is derived from an EMBL/GenBank/DDBJ whole genome shotgun (WGS) entry which is preliminary data.</text>
</comment>
<protein>
    <recommendedName>
        <fullName evidence="9">O-methyltransferase</fullName>
    </recommendedName>
</protein>
<dbReference type="SUPFAM" id="SSF46785">
    <property type="entry name" value="Winged helix' DNA-binding domain"/>
    <property type="match status" value="1"/>
</dbReference>
<dbReference type="EMBL" id="JBBNAG010000010">
    <property type="protein sequence ID" value="KAK9100092.1"/>
    <property type="molecule type" value="Genomic_DNA"/>
</dbReference>
<keyword evidence="8" id="KW-1185">Reference proteome</keyword>
<dbReference type="AlphaFoldDB" id="A0AAP0HWC6"/>
<dbReference type="Pfam" id="PF08100">
    <property type="entry name" value="Dimerisation"/>
    <property type="match status" value="1"/>
</dbReference>
<dbReference type="SUPFAM" id="SSF53335">
    <property type="entry name" value="S-adenosyl-L-methionine-dependent methyltransferases"/>
    <property type="match status" value="1"/>
</dbReference>
<evidence type="ECO:0000259" key="6">
    <source>
        <dbReference type="Pfam" id="PF08100"/>
    </source>
</evidence>
<dbReference type="GO" id="GO:0032259">
    <property type="term" value="P:methylation"/>
    <property type="evidence" value="ECO:0007669"/>
    <property type="project" value="UniProtKB-KW"/>
</dbReference>
<feature type="domain" description="O-methyltransferase dimerisation" evidence="6">
    <location>
        <begin position="20"/>
        <end position="104"/>
    </location>
</feature>
<dbReference type="Proteomes" id="UP001419268">
    <property type="component" value="Unassembled WGS sequence"/>
</dbReference>
<feature type="active site" description="Proton acceptor" evidence="4">
    <location>
        <position position="264"/>
    </location>
</feature>
<dbReference type="PIRSF" id="PIRSF005739">
    <property type="entry name" value="O-mtase"/>
    <property type="match status" value="1"/>
</dbReference>
<dbReference type="Gene3D" id="3.40.50.150">
    <property type="entry name" value="Vaccinia Virus protein VP39"/>
    <property type="match status" value="1"/>
</dbReference>
<evidence type="ECO:0000256" key="3">
    <source>
        <dbReference type="ARBA" id="ARBA00022691"/>
    </source>
</evidence>
<proteinExistence type="predicted"/>
<evidence type="ECO:0000313" key="7">
    <source>
        <dbReference type="EMBL" id="KAK9100092.1"/>
    </source>
</evidence>
<dbReference type="GO" id="GO:0008171">
    <property type="term" value="F:O-methyltransferase activity"/>
    <property type="evidence" value="ECO:0007669"/>
    <property type="project" value="InterPro"/>
</dbReference>
<name>A0AAP0HWC6_9MAGN</name>
<keyword evidence="3" id="KW-0949">S-adenosyl-L-methionine</keyword>
<evidence type="ECO:0000259" key="5">
    <source>
        <dbReference type="Pfam" id="PF00891"/>
    </source>
</evidence>
<dbReference type="PROSITE" id="PS51683">
    <property type="entry name" value="SAM_OMT_II"/>
    <property type="match status" value="1"/>
</dbReference>
<dbReference type="InterPro" id="IPR012967">
    <property type="entry name" value="COMT_dimerisation"/>
</dbReference>
<gene>
    <name evidence="7" type="ORF">Scep_023522</name>
</gene>
<dbReference type="InterPro" id="IPR001077">
    <property type="entry name" value="COMT_C"/>
</dbReference>
<evidence type="ECO:0000256" key="1">
    <source>
        <dbReference type="ARBA" id="ARBA00022603"/>
    </source>
</evidence>
<reference evidence="7 8" key="1">
    <citation type="submission" date="2024-01" db="EMBL/GenBank/DDBJ databases">
        <title>Genome assemblies of Stephania.</title>
        <authorList>
            <person name="Yang L."/>
        </authorList>
    </citation>
    <scope>NUCLEOTIDE SEQUENCE [LARGE SCALE GENOMIC DNA]</scope>
    <source>
        <strain evidence="7">JXDWG</strain>
        <tissue evidence="7">Leaf</tissue>
    </source>
</reference>
<dbReference type="InterPro" id="IPR036390">
    <property type="entry name" value="WH_DNA-bd_sf"/>
</dbReference>
<evidence type="ECO:0000256" key="4">
    <source>
        <dbReference type="PIRSR" id="PIRSR005739-1"/>
    </source>
</evidence>
<evidence type="ECO:0000256" key="2">
    <source>
        <dbReference type="ARBA" id="ARBA00022679"/>
    </source>
</evidence>
<evidence type="ECO:0008006" key="9">
    <source>
        <dbReference type="Google" id="ProtNLM"/>
    </source>
</evidence>
<dbReference type="PANTHER" id="PTHR11746">
    <property type="entry name" value="O-METHYLTRANSFERASE"/>
    <property type="match status" value="1"/>
</dbReference>
<dbReference type="Pfam" id="PF00891">
    <property type="entry name" value="Methyltransf_2"/>
    <property type="match status" value="1"/>
</dbReference>
<dbReference type="InterPro" id="IPR029063">
    <property type="entry name" value="SAM-dependent_MTases_sf"/>
</dbReference>
<evidence type="ECO:0000313" key="8">
    <source>
        <dbReference type="Proteomes" id="UP001419268"/>
    </source>
</evidence>